<feature type="transmembrane region" description="Helical" evidence="1">
    <location>
        <begin position="202"/>
        <end position="221"/>
    </location>
</feature>
<dbReference type="Proteomes" id="UP000177967">
    <property type="component" value="Unassembled WGS sequence"/>
</dbReference>
<gene>
    <name evidence="2" type="ORF">A2782_02250</name>
</gene>
<keyword evidence="1" id="KW-0812">Transmembrane</keyword>
<protein>
    <submittedName>
        <fullName evidence="2">Uncharacterized protein</fullName>
    </submittedName>
</protein>
<sequence length="222" mass="23901">MLSPLVVFSAAAIDSINPCAISVLFLTIGFLFNLKKSRVEIVRTGMSYIIGIFVIYVLVGLGTLRALSFFGVPHVLARVGAGIVILTGVIGLLGTIFPNFPMKLKIPQNAHGRIASLISRASIPAAFSLGFLVGMYEFPCTGGPYLLILGLLYDQATFISGFFYLAFYNLIFVAPLVVILLVASSPALLEKAQEWKKKKSPISKYGSDVAMIVLGLVILLVQ</sequence>
<dbReference type="AlphaFoldDB" id="A0A1G1V091"/>
<keyword evidence="1" id="KW-1133">Transmembrane helix</keyword>
<reference evidence="2 3" key="1">
    <citation type="journal article" date="2016" name="Nat. Commun.">
        <title>Thousands of microbial genomes shed light on interconnected biogeochemical processes in an aquifer system.</title>
        <authorList>
            <person name="Anantharaman K."/>
            <person name="Brown C.T."/>
            <person name="Hug L.A."/>
            <person name="Sharon I."/>
            <person name="Castelle C.J."/>
            <person name="Probst A.J."/>
            <person name="Thomas B.C."/>
            <person name="Singh A."/>
            <person name="Wilkins M.J."/>
            <person name="Karaoz U."/>
            <person name="Brodie E.L."/>
            <person name="Williams K.H."/>
            <person name="Hubbard S.S."/>
            <person name="Banfield J.F."/>
        </authorList>
    </citation>
    <scope>NUCLEOTIDE SEQUENCE [LARGE SCALE GENOMIC DNA]</scope>
</reference>
<dbReference type="PANTHER" id="PTHR31272:SF9">
    <property type="entry name" value="BLL1027 PROTEIN"/>
    <property type="match status" value="1"/>
</dbReference>
<keyword evidence="1" id="KW-0472">Membrane</keyword>
<name>A0A1G1V091_9BACT</name>
<accession>A0A1G1V091</accession>
<feature type="transmembrane region" description="Helical" evidence="1">
    <location>
        <begin position="46"/>
        <end position="70"/>
    </location>
</feature>
<feature type="transmembrane region" description="Helical" evidence="1">
    <location>
        <begin position="117"/>
        <end position="136"/>
    </location>
</feature>
<comment type="caution">
    <text evidence="2">The sequence shown here is derived from an EMBL/GenBank/DDBJ whole genome shotgun (WGS) entry which is preliminary data.</text>
</comment>
<evidence type="ECO:0000313" key="3">
    <source>
        <dbReference type="Proteomes" id="UP000177967"/>
    </source>
</evidence>
<feature type="transmembrane region" description="Helical" evidence="1">
    <location>
        <begin position="6"/>
        <end position="34"/>
    </location>
</feature>
<organism evidence="2 3">
    <name type="scientific">Candidatus Blackburnbacteria bacterium RIFCSPHIGHO2_01_FULL_43_15b</name>
    <dbReference type="NCBI Taxonomy" id="1797513"/>
    <lineage>
        <taxon>Bacteria</taxon>
        <taxon>Candidatus Blackburniibacteriota</taxon>
    </lineage>
</organism>
<dbReference type="EMBL" id="MHBW01000020">
    <property type="protein sequence ID" value="OGY08786.1"/>
    <property type="molecule type" value="Genomic_DNA"/>
</dbReference>
<proteinExistence type="predicted"/>
<evidence type="ECO:0000313" key="2">
    <source>
        <dbReference type="EMBL" id="OGY08786.1"/>
    </source>
</evidence>
<dbReference type="PANTHER" id="PTHR31272">
    <property type="entry name" value="CYTOCHROME C-TYPE BIOGENESIS PROTEIN HI_1454-RELATED"/>
    <property type="match status" value="1"/>
</dbReference>
<dbReference type="InterPro" id="IPR051790">
    <property type="entry name" value="Cytochrome_c-biogenesis_DsbD"/>
</dbReference>
<feature type="transmembrane region" description="Helical" evidence="1">
    <location>
        <begin position="156"/>
        <end position="182"/>
    </location>
</feature>
<evidence type="ECO:0000256" key="1">
    <source>
        <dbReference type="SAM" id="Phobius"/>
    </source>
</evidence>
<feature type="transmembrane region" description="Helical" evidence="1">
    <location>
        <begin position="76"/>
        <end position="97"/>
    </location>
</feature>
<dbReference type="STRING" id="1797513.A2782_02250"/>